<evidence type="ECO:0000256" key="1">
    <source>
        <dbReference type="SAM" id="Phobius"/>
    </source>
</evidence>
<keyword evidence="1" id="KW-0472">Membrane</keyword>
<sequence length="170" mass="19593">MFFTLMNTNLNDAIVIALISFISSFIIQLIFRRLDRSKNIDTIQIALITEIEATLYIIKKRDYLNFLKNLTHNFKQDTPIEININIQSDYCPIFKSNLDKIGLLNKNLVSNIVIFHTTISCLLSEIHIDKDKNISTLKISNSEHLKETIELLELVINIGNTITETTKNPR</sequence>
<reference evidence="2 3" key="1">
    <citation type="journal article" date="2024" name="Syst. Appl. Microbiol.">
        <title>Evidence for the occurrence of Acinetobacter faecalis in cattle feces and its emended description.</title>
        <authorList>
            <person name="Kyselkova M."/>
            <person name="Xanthopoulou K."/>
            <person name="Shestivska V."/>
            <person name="Spanelova P."/>
            <person name="Maixnerova M."/>
            <person name="Higgins P.G."/>
            <person name="Nemec A."/>
        </authorList>
    </citation>
    <scope>NUCLEOTIDE SEQUENCE [LARGE SCALE GENOMIC DNA]</scope>
    <source>
        <strain evidence="2 3">ANC 7225</strain>
    </source>
</reference>
<comment type="caution">
    <text evidence="2">The sequence shown here is derived from an EMBL/GenBank/DDBJ whole genome shotgun (WGS) entry which is preliminary data.</text>
</comment>
<feature type="transmembrane region" description="Helical" evidence="1">
    <location>
        <begin position="13"/>
        <end position="31"/>
    </location>
</feature>
<gene>
    <name evidence="2" type="ORF">SKM48_11145</name>
</gene>
<dbReference type="RefSeq" id="WP_321104423.1">
    <property type="nucleotide sequence ID" value="NZ_JAXHPO010000061.1"/>
</dbReference>
<evidence type="ECO:0000313" key="2">
    <source>
        <dbReference type="EMBL" id="MDY6551297.1"/>
    </source>
</evidence>
<dbReference type="Proteomes" id="UP001284094">
    <property type="component" value="Unassembled WGS sequence"/>
</dbReference>
<keyword evidence="3" id="KW-1185">Reference proteome</keyword>
<dbReference type="EMBL" id="JAXHPO010000061">
    <property type="protein sequence ID" value="MDY6551297.1"/>
    <property type="molecule type" value="Genomic_DNA"/>
</dbReference>
<name>A0ABU5GLM6_9GAMM</name>
<accession>A0ABU5GLM6</accession>
<keyword evidence="1" id="KW-0812">Transmembrane</keyword>
<proteinExistence type="predicted"/>
<keyword evidence="1" id="KW-1133">Transmembrane helix</keyword>
<organism evidence="2 3">
    <name type="scientific">Acinetobacter faecalis</name>
    <dbReference type="NCBI Taxonomy" id="2665161"/>
    <lineage>
        <taxon>Bacteria</taxon>
        <taxon>Pseudomonadati</taxon>
        <taxon>Pseudomonadota</taxon>
        <taxon>Gammaproteobacteria</taxon>
        <taxon>Moraxellales</taxon>
        <taxon>Moraxellaceae</taxon>
        <taxon>Acinetobacter</taxon>
    </lineage>
</organism>
<evidence type="ECO:0000313" key="3">
    <source>
        <dbReference type="Proteomes" id="UP001284094"/>
    </source>
</evidence>
<protein>
    <submittedName>
        <fullName evidence="2">Uncharacterized protein</fullName>
    </submittedName>
</protein>